<accession>A0A8H4LF70</accession>
<evidence type="ECO:0000313" key="3">
    <source>
        <dbReference type="Proteomes" id="UP000554235"/>
    </source>
</evidence>
<comment type="caution">
    <text evidence="2">The sequence shown here is derived from an EMBL/GenBank/DDBJ whole genome shotgun (WGS) entry which is preliminary data.</text>
</comment>
<sequence length="354" mass="39463">MALTPLLPLAAAAADPDSAAAALSLRACRNFRYLALSPDKTMAPHFVDDKTPICIPFILSQLKLHREEAPDRPFVIGLNGIQGAGKSTLVKALSVALEAQGVPTLVCSIDEFYLTRKDQVALAESHPDNALVQHRGEPAVMPLRDSLDSNTSDNQSGTHDMPLAKAFFDALLKGEPTKLPKYDKAISGGKGDRLPESEWKPVNQPGHPKIQATILEGWCVGFRPLTHDGVEARLNMTNRTLKQHKLEHLLFINDKLAEYNSLTDLFDAFIQIDAEDLGYVYGWRLEQEDHLREERGDPEAGMTSVEVVKFVDGYYPAYELYTDSMRKGVFPNRPGRQLRMVVGRDRKVKHVRRI</sequence>
<reference evidence="2 3" key="1">
    <citation type="submission" date="2020-01" db="EMBL/GenBank/DDBJ databases">
        <title>Identification and distribution of gene clusters putatively required for synthesis of sphingolipid metabolism inhibitors in phylogenetically diverse species of the filamentous fungus Fusarium.</title>
        <authorList>
            <person name="Kim H.-S."/>
            <person name="Busman M."/>
            <person name="Brown D.W."/>
            <person name="Divon H."/>
            <person name="Uhlig S."/>
            <person name="Proctor R.H."/>
        </authorList>
    </citation>
    <scope>NUCLEOTIDE SEQUENCE [LARGE SCALE GENOMIC DNA]</scope>
    <source>
        <strain evidence="2 3">NRRL 20459</strain>
    </source>
</reference>
<keyword evidence="2" id="KW-0808">Transferase</keyword>
<keyword evidence="2" id="KW-0067">ATP-binding</keyword>
<feature type="region of interest" description="Disordered" evidence="1">
    <location>
        <begin position="182"/>
        <end position="206"/>
    </location>
</feature>
<dbReference type="OrthoDB" id="347435at2759"/>
<keyword evidence="2" id="KW-0418">Kinase</keyword>
<dbReference type="EMBL" id="JAADYS010000683">
    <property type="protein sequence ID" value="KAF4467891.1"/>
    <property type="molecule type" value="Genomic_DNA"/>
</dbReference>
<protein>
    <submittedName>
        <fullName evidence="2">ATP-binding pantothenate kinase</fullName>
    </submittedName>
</protein>
<keyword evidence="3" id="KW-1185">Reference proteome</keyword>
<dbReference type="SUPFAM" id="SSF52540">
    <property type="entry name" value="P-loop containing nucleoside triphosphate hydrolases"/>
    <property type="match status" value="1"/>
</dbReference>
<dbReference type="GO" id="GO:0005524">
    <property type="term" value="F:ATP binding"/>
    <property type="evidence" value="ECO:0007669"/>
    <property type="project" value="UniProtKB-KW"/>
</dbReference>
<organism evidence="2 3">
    <name type="scientific">Fusarium albosuccineum</name>
    <dbReference type="NCBI Taxonomy" id="1237068"/>
    <lineage>
        <taxon>Eukaryota</taxon>
        <taxon>Fungi</taxon>
        <taxon>Dikarya</taxon>
        <taxon>Ascomycota</taxon>
        <taxon>Pezizomycotina</taxon>
        <taxon>Sordariomycetes</taxon>
        <taxon>Hypocreomycetidae</taxon>
        <taxon>Hypocreales</taxon>
        <taxon>Nectriaceae</taxon>
        <taxon>Fusarium</taxon>
        <taxon>Fusarium decemcellulare species complex</taxon>
    </lineage>
</organism>
<evidence type="ECO:0000313" key="2">
    <source>
        <dbReference type="EMBL" id="KAF4467891.1"/>
    </source>
</evidence>
<dbReference type="Gene3D" id="3.40.50.300">
    <property type="entry name" value="P-loop containing nucleotide triphosphate hydrolases"/>
    <property type="match status" value="1"/>
</dbReference>
<dbReference type="PANTHER" id="PTHR10285">
    <property type="entry name" value="URIDINE KINASE"/>
    <property type="match status" value="1"/>
</dbReference>
<dbReference type="AlphaFoldDB" id="A0A8H4LF70"/>
<dbReference type="InterPro" id="IPR027417">
    <property type="entry name" value="P-loop_NTPase"/>
</dbReference>
<name>A0A8H4LF70_9HYPO</name>
<dbReference type="GO" id="GO:0016301">
    <property type="term" value="F:kinase activity"/>
    <property type="evidence" value="ECO:0007669"/>
    <property type="project" value="UniProtKB-KW"/>
</dbReference>
<keyword evidence="2" id="KW-0547">Nucleotide-binding</keyword>
<gene>
    <name evidence="2" type="ORF">FALBO_5237</name>
</gene>
<feature type="compositionally biased region" description="Basic and acidic residues" evidence="1">
    <location>
        <begin position="182"/>
        <end position="199"/>
    </location>
</feature>
<proteinExistence type="predicted"/>
<evidence type="ECO:0000256" key="1">
    <source>
        <dbReference type="SAM" id="MobiDB-lite"/>
    </source>
</evidence>
<dbReference type="Proteomes" id="UP000554235">
    <property type="component" value="Unassembled WGS sequence"/>
</dbReference>